<dbReference type="OrthoDB" id="3243290at2"/>
<dbReference type="RefSeq" id="WP_146805695.1">
    <property type="nucleotide sequence ID" value="NZ_BJUA01000004.1"/>
</dbReference>
<gene>
    <name evidence="1" type="ORF">CPE01_11700</name>
</gene>
<protein>
    <submittedName>
        <fullName evidence="1">NmrA family transcriptional regulator</fullName>
    </submittedName>
</protein>
<sequence length="279" mass="29489">MTQNRPGARPVAVLGGTGKTGRRIVERLQARDLPVRAAARGGPHRFDWAEPTTWAPVLDGAGAVYVAYAPDLAMPGAPETVARLAELAHELGVERLVLLSGRGETEAERAERLVLEAHPARTVVRAAFFAQNFTENFLAQGIADGVVVLPDGTAPEPFVDLEDVADVAAVALTSDAHAGQVLELTGPRALTFAEAVGEIAAVTGQPVRFQGVPVEEYTAGLTAAGLPRDLVDLLGYLFTEILDGRGSRPTDGVRDVLGRDARDFREFVARDMVPAAVTG</sequence>
<dbReference type="PANTHER" id="PTHR43162">
    <property type="match status" value="1"/>
</dbReference>
<evidence type="ECO:0000313" key="1">
    <source>
        <dbReference type="EMBL" id="GEK17437.1"/>
    </source>
</evidence>
<dbReference type="EMBL" id="BJUA01000004">
    <property type="protein sequence ID" value="GEK17437.1"/>
    <property type="molecule type" value="Genomic_DNA"/>
</dbReference>
<dbReference type="SUPFAM" id="SSF51735">
    <property type="entry name" value="NAD(P)-binding Rossmann-fold domains"/>
    <property type="match status" value="1"/>
</dbReference>
<keyword evidence="2" id="KW-1185">Reference proteome</keyword>
<organism evidence="1 2">
    <name type="scientific">Cellulomonas persica</name>
    <dbReference type="NCBI Taxonomy" id="76861"/>
    <lineage>
        <taxon>Bacteria</taxon>
        <taxon>Bacillati</taxon>
        <taxon>Actinomycetota</taxon>
        <taxon>Actinomycetes</taxon>
        <taxon>Micrococcales</taxon>
        <taxon>Cellulomonadaceae</taxon>
        <taxon>Cellulomonas</taxon>
    </lineage>
</organism>
<reference evidence="1 2" key="1">
    <citation type="submission" date="2019-07" db="EMBL/GenBank/DDBJ databases">
        <title>Whole genome shotgun sequence of Cellulomonas persica NBRC 101101.</title>
        <authorList>
            <person name="Hosoyama A."/>
            <person name="Uohara A."/>
            <person name="Ohji S."/>
            <person name="Ichikawa N."/>
        </authorList>
    </citation>
    <scope>NUCLEOTIDE SEQUENCE [LARGE SCALE GENOMIC DNA]</scope>
    <source>
        <strain evidence="1 2">NBRC 101101</strain>
    </source>
</reference>
<accession>A0A510US04</accession>
<dbReference type="PANTHER" id="PTHR43162:SF1">
    <property type="entry name" value="PRESTALK A DIFFERENTIATION PROTEIN A"/>
    <property type="match status" value="1"/>
</dbReference>
<dbReference type="Gene3D" id="3.90.25.10">
    <property type="entry name" value="UDP-galactose 4-epimerase, domain 1"/>
    <property type="match status" value="1"/>
</dbReference>
<name>A0A510US04_9CELL</name>
<dbReference type="Proteomes" id="UP000321386">
    <property type="component" value="Unassembled WGS sequence"/>
</dbReference>
<dbReference type="AlphaFoldDB" id="A0A510US04"/>
<dbReference type="InterPro" id="IPR051604">
    <property type="entry name" value="Ergot_Alk_Oxidoreductase"/>
</dbReference>
<proteinExistence type="predicted"/>
<evidence type="ECO:0000313" key="2">
    <source>
        <dbReference type="Proteomes" id="UP000321386"/>
    </source>
</evidence>
<dbReference type="InterPro" id="IPR036291">
    <property type="entry name" value="NAD(P)-bd_dom_sf"/>
</dbReference>
<comment type="caution">
    <text evidence="1">The sequence shown here is derived from an EMBL/GenBank/DDBJ whole genome shotgun (WGS) entry which is preliminary data.</text>
</comment>
<dbReference type="Gene3D" id="3.40.50.720">
    <property type="entry name" value="NAD(P)-binding Rossmann-like Domain"/>
    <property type="match status" value="1"/>
</dbReference>